<gene>
    <name evidence="2" type="ORF">QBC32DRAFT_206667</name>
</gene>
<dbReference type="Proteomes" id="UP001303222">
    <property type="component" value="Unassembled WGS sequence"/>
</dbReference>
<sequence length="153" mass="17244">LGSATGFHHLSNEPPSTDMDRETDGVVPNRLCGSCARIVKRSRLIQEFIVTDFRGRRDRIRRNCPTGKEIFFHSPRLKTFMSSVASGCHLCSLVSWDESKYFRHKGQSGIASALEHSNAFLRLHHAQAYHHLLGQSRRLLLSGFHDATLSGRS</sequence>
<evidence type="ECO:0000313" key="2">
    <source>
        <dbReference type="EMBL" id="KAK3954896.1"/>
    </source>
</evidence>
<comment type="caution">
    <text evidence="2">The sequence shown here is derived from an EMBL/GenBank/DDBJ whole genome shotgun (WGS) entry which is preliminary data.</text>
</comment>
<dbReference type="AlphaFoldDB" id="A0AAN6P1D3"/>
<keyword evidence="3" id="KW-1185">Reference proteome</keyword>
<evidence type="ECO:0000256" key="1">
    <source>
        <dbReference type="SAM" id="MobiDB-lite"/>
    </source>
</evidence>
<reference evidence="2" key="2">
    <citation type="submission" date="2023-06" db="EMBL/GenBank/DDBJ databases">
        <authorList>
            <consortium name="Lawrence Berkeley National Laboratory"/>
            <person name="Mondo S.J."/>
            <person name="Hensen N."/>
            <person name="Bonometti L."/>
            <person name="Westerberg I."/>
            <person name="Brannstrom I.O."/>
            <person name="Guillou S."/>
            <person name="Cros-Aarteil S."/>
            <person name="Calhoun S."/>
            <person name="Haridas S."/>
            <person name="Kuo A."/>
            <person name="Pangilinan J."/>
            <person name="Riley R."/>
            <person name="Labutti K."/>
            <person name="Andreopoulos B."/>
            <person name="Lipzen A."/>
            <person name="Chen C."/>
            <person name="Yanf M."/>
            <person name="Daum C."/>
            <person name="Ng V."/>
            <person name="Clum A."/>
            <person name="Steindorff A."/>
            <person name="Ohm R."/>
            <person name="Martin F."/>
            <person name="Silar P."/>
            <person name="Natvig D."/>
            <person name="Lalanne C."/>
            <person name="Gautier V."/>
            <person name="Ament-Velasquez S.L."/>
            <person name="Kruys A."/>
            <person name="Hutchinson M.I."/>
            <person name="Powell A.J."/>
            <person name="Barry K."/>
            <person name="Miller A.N."/>
            <person name="Grigoriev I.V."/>
            <person name="Debuchy R."/>
            <person name="Gladieux P."/>
            <person name="Thoren M.H."/>
            <person name="Johannesson H."/>
        </authorList>
    </citation>
    <scope>NUCLEOTIDE SEQUENCE</scope>
    <source>
        <strain evidence="2">CBS 626.80</strain>
    </source>
</reference>
<evidence type="ECO:0000313" key="3">
    <source>
        <dbReference type="Proteomes" id="UP001303222"/>
    </source>
</evidence>
<feature type="non-terminal residue" evidence="2">
    <location>
        <position position="1"/>
    </location>
</feature>
<dbReference type="EMBL" id="MU859083">
    <property type="protein sequence ID" value="KAK3954896.1"/>
    <property type="molecule type" value="Genomic_DNA"/>
</dbReference>
<accession>A0AAN6P1D3</accession>
<name>A0AAN6P1D3_9PEZI</name>
<proteinExistence type="predicted"/>
<feature type="region of interest" description="Disordered" evidence="1">
    <location>
        <begin position="1"/>
        <end position="23"/>
    </location>
</feature>
<reference evidence="2" key="1">
    <citation type="journal article" date="2023" name="Mol. Phylogenet. Evol.">
        <title>Genome-scale phylogeny and comparative genomics of the fungal order Sordariales.</title>
        <authorList>
            <person name="Hensen N."/>
            <person name="Bonometti L."/>
            <person name="Westerberg I."/>
            <person name="Brannstrom I.O."/>
            <person name="Guillou S."/>
            <person name="Cros-Aarteil S."/>
            <person name="Calhoun S."/>
            <person name="Haridas S."/>
            <person name="Kuo A."/>
            <person name="Mondo S."/>
            <person name="Pangilinan J."/>
            <person name="Riley R."/>
            <person name="LaButti K."/>
            <person name="Andreopoulos B."/>
            <person name="Lipzen A."/>
            <person name="Chen C."/>
            <person name="Yan M."/>
            <person name="Daum C."/>
            <person name="Ng V."/>
            <person name="Clum A."/>
            <person name="Steindorff A."/>
            <person name="Ohm R.A."/>
            <person name="Martin F."/>
            <person name="Silar P."/>
            <person name="Natvig D.O."/>
            <person name="Lalanne C."/>
            <person name="Gautier V."/>
            <person name="Ament-Velasquez S.L."/>
            <person name="Kruys A."/>
            <person name="Hutchinson M.I."/>
            <person name="Powell A.J."/>
            <person name="Barry K."/>
            <person name="Miller A.N."/>
            <person name="Grigoriev I.V."/>
            <person name="Debuchy R."/>
            <person name="Gladieux P."/>
            <person name="Hiltunen Thoren M."/>
            <person name="Johannesson H."/>
        </authorList>
    </citation>
    <scope>NUCLEOTIDE SEQUENCE</scope>
    <source>
        <strain evidence="2">CBS 626.80</strain>
    </source>
</reference>
<protein>
    <submittedName>
        <fullName evidence="2">Uncharacterized protein</fullName>
    </submittedName>
</protein>
<organism evidence="2 3">
    <name type="scientific">Pseudoneurospora amorphoporcata</name>
    <dbReference type="NCBI Taxonomy" id="241081"/>
    <lineage>
        <taxon>Eukaryota</taxon>
        <taxon>Fungi</taxon>
        <taxon>Dikarya</taxon>
        <taxon>Ascomycota</taxon>
        <taxon>Pezizomycotina</taxon>
        <taxon>Sordariomycetes</taxon>
        <taxon>Sordariomycetidae</taxon>
        <taxon>Sordariales</taxon>
        <taxon>Sordariaceae</taxon>
        <taxon>Pseudoneurospora</taxon>
    </lineage>
</organism>